<name>A0ABT5DCI2_9BACT</name>
<evidence type="ECO:0000259" key="1">
    <source>
        <dbReference type="Pfam" id="PF09543"/>
    </source>
</evidence>
<dbReference type="Proteomes" id="UP001221838">
    <property type="component" value="Unassembled WGS sequence"/>
</dbReference>
<feature type="domain" description="DUSAM" evidence="1">
    <location>
        <begin position="6"/>
        <end position="122"/>
    </location>
</feature>
<accession>A0ABT5DCI2</accession>
<keyword evidence="3" id="KW-1185">Reference proteome</keyword>
<dbReference type="Pfam" id="PF09543">
    <property type="entry name" value="DUF2379"/>
    <property type="match status" value="1"/>
</dbReference>
<evidence type="ECO:0000313" key="2">
    <source>
        <dbReference type="EMBL" id="MDC0710056.1"/>
    </source>
</evidence>
<dbReference type="InterPro" id="IPR011753">
    <property type="entry name" value="DUSAM_dom"/>
</dbReference>
<proteinExistence type="predicted"/>
<gene>
    <name evidence="2" type="ORF">POL68_16390</name>
</gene>
<dbReference type="EMBL" id="JAQNDM010000002">
    <property type="protein sequence ID" value="MDC0710056.1"/>
    <property type="molecule type" value="Genomic_DNA"/>
</dbReference>
<dbReference type="NCBIfam" id="TIGR02267">
    <property type="entry name" value="DUSAM domain"/>
    <property type="match status" value="1"/>
</dbReference>
<reference evidence="2 3" key="1">
    <citation type="submission" date="2022-11" db="EMBL/GenBank/DDBJ databases">
        <title>Minimal conservation of predation-associated metabolite biosynthetic gene clusters underscores biosynthetic potential of Myxococcota including descriptions for ten novel species: Archangium lansinium sp. nov., Myxococcus landrumus sp. nov., Nannocystis bai.</title>
        <authorList>
            <person name="Ahearne A."/>
            <person name="Stevens C."/>
            <person name="Dowd S."/>
        </authorList>
    </citation>
    <scope>NUCLEOTIDE SEQUENCE [LARGE SCALE GENOMIC DNA]</scope>
    <source>
        <strain evidence="2 3">NCWAL01</strain>
    </source>
</reference>
<protein>
    <submittedName>
        <fullName evidence="2">DUSAM domain-containing protein</fullName>
    </submittedName>
</protein>
<organism evidence="2 3">
    <name type="scientific">Stigmatella ashevillensis</name>
    <dbReference type="NCBI Taxonomy" id="2995309"/>
    <lineage>
        <taxon>Bacteria</taxon>
        <taxon>Pseudomonadati</taxon>
        <taxon>Myxococcota</taxon>
        <taxon>Myxococcia</taxon>
        <taxon>Myxococcales</taxon>
        <taxon>Cystobacterineae</taxon>
        <taxon>Archangiaceae</taxon>
        <taxon>Stigmatella</taxon>
    </lineage>
</organism>
<dbReference type="RefSeq" id="WP_272139149.1">
    <property type="nucleotide sequence ID" value="NZ_JAQNDM010000002.1"/>
</dbReference>
<evidence type="ECO:0000313" key="3">
    <source>
        <dbReference type="Proteomes" id="UP001221838"/>
    </source>
</evidence>
<comment type="caution">
    <text evidence="2">The sequence shown here is derived from an EMBL/GenBank/DDBJ whole genome shotgun (WGS) entry which is preliminary data.</text>
</comment>
<sequence>MEHQEGDWHEIRVLDTRVQQGMSFELTEDVCGLLQRTAPTVAISEAEVETALTNVESAMSLLHRMRERIRDGSNRIVDALDRMSRLRKKGDIEGARQQMREVLAVEVVPHYREIAEGQLAEMDELS</sequence>